<comment type="caution">
    <text evidence="1">The sequence shown here is derived from an EMBL/GenBank/DDBJ whole genome shotgun (WGS) entry which is preliminary data.</text>
</comment>
<organism evidence="1 2">
    <name type="scientific">Solanum commersonii</name>
    <name type="common">Commerson's wild potato</name>
    <name type="synonym">Commerson's nightshade</name>
    <dbReference type="NCBI Taxonomy" id="4109"/>
    <lineage>
        <taxon>Eukaryota</taxon>
        <taxon>Viridiplantae</taxon>
        <taxon>Streptophyta</taxon>
        <taxon>Embryophyta</taxon>
        <taxon>Tracheophyta</taxon>
        <taxon>Spermatophyta</taxon>
        <taxon>Magnoliopsida</taxon>
        <taxon>eudicotyledons</taxon>
        <taxon>Gunneridae</taxon>
        <taxon>Pentapetalae</taxon>
        <taxon>asterids</taxon>
        <taxon>lamiids</taxon>
        <taxon>Solanales</taxon>
        <taxon>Solanaceae</taxon>
        <taxon>Solanoideae</taxon>
        <taxon>Solaneae</taxon>
        <taxon>Solanum</taxon>
    </lineage>
</organism>
<reference evidence="1 2" key="1">
    <citation type="submission" date="2020-09" db="EMBL/GenBank/DDBJ databases">
        <title>De no assembly of potato wild relative species, Solanum commersonii.</title>
        <authorList>
            <person name="Cho K."/>
        </authorList>
    </citation>
    <scope>NUCLEOTIDE SEQUENCE [LARGE SCALE GENOMIC DNA]</scope>
    <source>
        <strain evidence="1">LZ3.2</strain>
        <tissue evidence="1">Leaf</tissue>
    </source>
</reference>
<proteinExistence type="predicted"/>
<name>A0A9J6B3H0_SOLCO</name>
<accession>A0A9J6B3H0</accession>
<sequence>MYMGISACSSLDEIEMPDPLGDSVNSVSASDSVCVVPSPCTFLVVAGGIPEVSGASLLSTSRISEVKSVAFKLSTSFLKLATLAFKVVTSEAFPCWEDEKTPRACEEKEEGAGISEGTKALVGEDASAGIESTLTYEKVSAGATFLLSTSSLVNSDSICQMSDPGVLRYASIIQCSKLGMAERTKESHLRMTYNRSFWHGMIVLLMKPNQNLKAMFMSLFSMGAPVSIHLGVVSEIIRAN</sequence>
<evidence type="ECO:0000313" key="2">
    <source>
        <dbReference type="Proteomes" id="UP000824120"/>
    </source>
</evidence>
<evidence type="ECO:0000313" key="1">
    <source>
        <dbReference type="EMBL" id="KAG5631171.1"/>
    </source>
</evidence>
<dbReference type="Proteomes" id="UP000824120">
    <property type="component" value="Chromosome 1"/>
</dbReference>
<gene>
    <name evidence="1" type="ORF">H5410_002888</name>
</gene>
<dbReference type="AlphaFoldDB" id="A0A9J6B3H0"/>
<dbReference type="EMBL" id="JACXVP010000001">
    <property type="protein sequence ID" value="KAG5631171.1"/>
    <property type="molecule type" value="Genomic_DNA"/>
</dbReference>
<protein>
    <submittedName>
        <fullName evidence="1">Uncharacterized protein</fullName>
    </submittedName>
</protein>
<keyword evidence="2" id="KW-1185">Reference proteome</keyword>